<dbReference type="PANTHER" id="PTHR46696:SF1">
    <property type="entry name" value="CYTOCHROME P450 YJIB-RELATED"/>
    <property type="match status" value="1"/>
</dbReference>
<organism evidence="3 4">
    <name type="scientific">Streptomyces dioscori</name>
    <dbReference type="NCBI Taxonomy" id="2109333"/>
    <lineage>
        <taxon>Bacteria</taxon>
        <taxon>Bacillati</taxon>
        <taxon>Actinomycetota</taxon>
        <taxon>Actinomycetes</taxon>
        <taxon>Kitasatosporales</taxon>
        <taxon>Streptomycetaceae</taxon>
        <taxon>Streptomyces</taxon>
        <taxon>Streptomyces aurantiacus group</taxon>
    </lineage>
</organism>
<keyword evidence="2" id="KW-0503">Monooxygenase</keyword>
<keyword evidence="2" id="KW-0560">Oxidoreductase</keyword>
<dbReference type="PROSITE" id="PS00086">
    <property type="entry name" value="CYTOCHROME_P450"/>
    <property type="match status" value="1"/>
</dbReference>
<evidence type="ECO:0000256" key="1">
    <source>
        <dbReference type="ARBA" id="ARBA00010617"/>
    </source>
</evidence>
<dbReference type="PRINTS" id="PR00359">
    <property type="entry name" value="BP450"/>
</dbReference>
<dbReference type="GO" id="GO:0020037">
    <property type="term" value="F:heme binding"/>
    <property type="evidence" value="ECO:0007669"/>
    <property type="project" value="InterPro"/>
</dbReference>
<dbReference type="RefSeq" id="WP_107015515.1">
    <property type="nucleotide sequence ID" value="NZ_KZ679039.1"/>
</dbReference>
<dbReference type="SUPFAM" id="SSF48264">
    <property type="entry name" value="Cytochrome P450"/>
    <property type="match status" value="1"/>
</dbReference>
<dbReference type="PRINTS" id="PR00385">
    <property type="entry name" value="P450"/>
</dbReference>
<dbReference type="AlphaFoldDB" id="A0A2P8QCL5"/>
<dbReference type="CDD" id="cd11029">
    <property type="entry name" value="CYP107-like"/>
    <property type="match status" value="1"/>
</dbReference>
<sequence>MDMPACPYALDVTGRDLASEAEKLRSRGPVAAVELPGKVAAWAVVRQKYVKQLLLDPRVSKDARQHWPAFVDGRIDAEWPLYPWVANENMLFAYGEHHARLRRLVAGAFTARRSEALRARIEELTAGLLDELAAHPAGERVDLRAEFAKLLPMRVICELFGVAEEAREPLCTALELVFGTAVPAVEMAAAQVEVFGMLARVVAEKRERPGGDLTSALIEARDQDGGLSEQELLGTLYLMIAAGQETTCTLITNAVGALLAHPDQLAHVREGRATWADVVDETLRVHSPAAYSPMRFAVDDITLEEGGPGFGPGPGPDTDVGAGAGADTDAGVDTVATTEAGAVTIRRGDPILVSFAAASSDPEAYGDDVAVFDVLRPGRREDLAFGHGVHRCLGAPLARIEAGVAVAALFERFPRLAPAVAVDGIEPVESFIVNGYGSLPVLLSPDPEEL</sequence>
<dbReference type="InterPro" id="IPR036396">
    <property type="entry name" value="Cyt_P450_sf"/>
</dbReference>
<dbReference type="InterPro" id="IPR017972">
    <property type="entry name" value="Cyt_P450_CS"/>
</dbReference>
<evidence type="ECO:0000313" key="3">
    <source>
        <dbReference type="EMBL" id="PSM44001.1"/>
    </source>
</evidence>
<dbReference type="GO" id="GO:0004497">
    <property type="term" value="F:monooxygenase activity"/>
    <property type="evidence" value="ECO:0007669"/>
    <property type="project" value="UniProtKB-KW"/>
</dbReference>
<comment type="similarity">
    <text evidence="1 2">Belongs to the cytochrome P450 family.</text>
</comment>
<name>A0A2P8QCL5_9ACTN</name>
<comment type="caution">
    <text evidence="3">The sequence shown here is derived from an EMBL/GenBank/DDBJ whole genome shotgun (WGS) entry which is preliminary data.</text>
</comment>
<accession>A0A2P8QCL5</accession>
<evidence type="ECO:0000256" key="2">
    <source>
        <dbReference type="RuleBase" id="RU000461"/>
    </source>
</evidence>
<evidence type="ECO:0000313" key="4">
    <source>
        <dbReference type="Proteomes" id="UP000240429"/>
    </source>
</evidence>
<keyword evidence="2" id="KW-0479">Metal-binding</keyword>
<protein>
    <submittedName>
        <fullName evidence="3">Cytochrome P450</fullName>
    </submittedName>
</protein>
<keyword evidence="2" id="KW-0408">Iron</keyword>
<dbReference type="GO" id="GO:0016705">
    <property type="term" value="F:oxidoreductase activity, acting on paired donors, with incorporation or reduction of molecular oxygen"/>
    <property type="evidence" value="ECO:0007669"/>
    <property type="project" value="InterPro"/>
</dbReference>
<gene>
    <name evidence="3" type="ORF">C6Y14_06400</name>
</gene>
<dbReference type="InterPro" id="IPR001128">
    <property type="entry name" value="Cyt_P450"/>
</dbReference>
<reference evidence="3 4" key="1">
    <citation type="submission" date="2018-03" db="EMBL/GenBank/DDBJ databases">
        <title>Streptomyces dioscori sp. nov., a novel endophytic actinobacterium isolated from bulbil of Dioscorea bulbifera L.</title>
        <authorList>
            <person name="Zhikuan W."/>
        </authorList>
    </citation>
    <scope>NUCLEOTIDE SEQUENCE [LARGE SCALE GENOMIC DNA]</scope>
    <source>
        <strain evidence="3 4">A217</strain>
    </source>
</reference>
<dbReference type="GO" id="GO:0005506">
    <property type="term" value="F:iron ion binding"/>
    <property type="evidence" value="ECO:0007669"/>
    <property type="project" value="InterPro"/>
</dbReference>
<dbReference type="Gene3D" id="1.10.630.10">
    <property type="entry name" value="Cytochrome P450"/>
    <property type="match status" value="1"/>
</dbReference>
<dbReference type="OrthoDB" id="5500002at2"/>
<proteinExistence type="inferred from homology"/>
<dbReference type="Proteomes" id="UP000240429">
    <property type="component" value="Unassembled WGS sequence"/>
</dbReference>
<dbReference type="PANTHER" id="PTHR46696">
    <property type="entry name" value="P450, PUTATIVE (EUROFUNG)-RELATED"/>
    <property type="match status" value="1"/>
</dbReference>
<dbReference type="EMBL" id="PYBJ01000003">
    <property type="protein sequence ID" value="PSM44001.1"/>
    <property type="molecule type" value="Genomic_DNA"/>
</dbReference>
<keyword evidence="4" id="KW-1185">Reference proteome</keyword>
<dbReference type="InterPro" id="IPR002397">
    <property type="entry name" value="Cyt_P450_B"/>
</dbReference>
<dbReference type="Pfam" id="PF00067">
    <property type="entry name" value="p450"/>
    <property type="match status" value="2"/>
</dbReference>
<keyword evidence="2" id="KW-0349">Heme</keyword>